<dbReference type="Proteomes" id="UP000654257">
    <property type="component" value="Unassembled WGS sequence"/>
</dbReference>
<organism evidence="3 4">
    <name type="scientific">Rhodococcoides trifolii</name>
    <dbReference type="NCBI Taxonomy" id="908250"/>
    <lineage>
        <taxon>Bacteria</taxon>
        <taxon>Bacillati</taxon>
        <taxon>Actinomycetota</taxon>
        <taxon>Actinomycetes</taxon>
        <taxon>Mycobacteriales</taxon>
        <taxon>Nocardiaceae</taxon>
        <taxon>Rhodococcoides</taxon>
    </lineage>
</organism>
<dbReference type="RefSeq" id="WP_188542846.1">
    <property type="nucleotide sequence ID" value="NZ_BMCU01000001.1"/>
</dbReference>
<reference evidence="3" key="1">
    <citation type="journal article" date="2014" name="Int. J. Syst. Evol. Microbiol.">
        <title>Complete genome sequence of Corynebacterium casei LMG S-19264T (=DSM 44701T), isolated from a smear-ripened cheese.</title>
        <authorList>
            <consortium name="US DOE Joint Genome Institute (JGI-PGF)"/>
            <person name="Walter F."/>
            <person name="Albersmeier A."/>
            <person name="Kalinowski J."/>
            <person name="Ruckert C."/>
        </authorList>
    </citation>
    <scope>NUCLEOTIDE SEQUENCE</scope>
    <source>
        <strain evidence="3">CCM 7905</strain>
    </source>
</reference>
<name>A0A917CKF7_9NOCA</name>
<evidence type="ECO:0000259" key="2">
    <source>
        <dbReference type="Pfam" id="PF00582"/>
    </source>
</evidence>
<dbReference type="Pfam" id="PF00582">
    <property type="entry name" value="Usp"/>
    <property type="match status" value="2"/>
</dbReference>
<feature type="domain" description="UspA" evidence="2">
    <location>
        <begin position="164"/>
        <end position="307"/>
    </location>
</feature>
<accession>A0A917CKF7</accession>
<dbReference type="Gene3D" id="3.40.50.12370">
    <property type="match status" value="1"/>
</dbReference>
<feature type="domain" description="UspA" evidence="2">
    <location>
        <begin position="27"/>
        <end position="152"/>
    </location>
</feature>
<dbReference type="PANTHER" id="PTHR46268">
    <property type="entry name" value="STRESS RESPONSE PROTEIN NHAX"/>
    <property type="match status" value="1"/>
</dbReference>
<dbReference type="SUPFAM" id="SSF52402">
    <property type="entry name" value="Adenine nucleotide alpha hydrolases-like"/>
    <property type="match status" value="2"/>
</dbReference>
<dbReference type="InterPro" id="IPR006016">
    <property type="entry name" value="UspA"/>
</dbReference>
<dbReference type="CDD" id="cd00293">
    <property type="entry name" value="USP-like"/>
    <property type="match status" value="2"/>
</dbReference>
<dbReference type="AlphaFoldDB" id="A0A917CKF7"/>
<dbReference type="EMBL" id="BMCU01000001">
    <property type="protein sequence ID" value="GGF91601.1"/>
    <property type="molecule type" value="Genomic_DNA"/>
</dbReference>
<keyword evidence="4" id="KW-1185">Reference proteome</keyword>
<dbReference type="PANTHER" id="PTHR46268:SF6">
    <property type="entry name" value="UNIVERSAL STRESS PROTEIN UP12"/>
    <property type="match status" value="1"/>
</dbReference>
<evidence type="ECO:0000256" key="1">
    <source>
        <dbReference type="ARBA" id="ARBA00008791"/>
    </source>
</evidence>
<gene>
    <name evidence="3" type="ORF">GCM10007304_01910</name>
</gene>
<comment type="similarity">
    <text evidence="1">Belongs to the universal stress protein A family.</text>
</comment>
<proteinExistence type="inferred from homology"/>
<protein>
    <submittedName>
        <fullName evidence="3">Universal stress protein</fullName>
    </submittedName>
</protein>
<sequence>MTVGSTNALVGWLPDESGRDALALGVRLALTARAANDATVTVQSCTVLPRTWPFPSMAKVDAEYKGWLQEQGKASVENAEAAMSAALQPGEIGNPAAFFAEDTAESAALTDAASRLRSDLIVLGSTAGPDGRFVAGSTTETLLHSSRVPLALAPRGTRDNAAPFTRITCAYTGTSESNDALESAAALADTWNVELHLVAFAPRRATTYPPFGGYGAEDEVTAQWSRQAEALLEQAREDVAGRHPSLSPTFAVGAGSDWEQVMNSISLTGGDLLVVGSSRLGPLARVFLGSTASKIVRHSPVPLLIVPRGSRLAR</sequence>
<evidence type="ECO:0000313" key="4">
    <source>
        <dbReference type="Proteomes" id="UP000654257"/>
    </source>
</evidence>
<reference evidence="3" key="2">
    <citation type="submission" date="2020-09" db="EMBL/GenBank/DDBJ databases">
        <authorList>
            <person name="Sun Q."/>
            <person name="Sedlacek I."/>
        </authorList>
    </citation>
    <scope>NUCLEOTIDE SEQUENCE</scope>
    <source>
        <strain evidence="3">CCM 7905</strain>
    </source>
</reference>
<evidence type="ECO:0000313" key="3">
    <source>
        <dbReference type="EMBL" id="GGF91601.1"/>
    </source>
</evidence>
<dbReference type="InterPro" id="IPR006015">
    <property type="entry name" value="Universal_stress_UspA"/>
</dbReference>
<comment type="caution">
    <text evidence="3">The sequence shown here is derived from an EMBL/GenBank/DDBJ whole genome shotgun (WGS) entry which is preliminary data.</text>
</comment>
<dbReference type="PRINTS" id="PR01438">
    <property type="entry name" value="UNVRSLSTRESS"/>
</dbReference>